<dbReference type="EMBL" id="JX912252">
    <property type="protein sequence ID" value="AFV50910.1"/>
    <property type="molecule type" value="Genomic_DNA"/>
</dbReference>
<dbReference type="GeneID" id="14182642"/>
<name>K4PAD6_9CAUD</name>
<proteinExistence type="predicted"/>
<keyword evidence="2" id="KW-1185">Reference proteome</keyword>
<dbReference type="RefSeq" id="YP_007112680.1">
    <property type="nucleotide sequence ID" value="NC_019725.1"/>
</dbReference>
<dbReference type="Proteomes" id="UP000009210">
    <property type="component" value="Segment"/>
</dbReference>
<reference evidence="1 2" key="1">
    <citation type="journal article" date="2013" name="Genome Announc.">
        <title>Complete Genome Sequence of Escherichia Phage ADB-2 Isolated from a Fecal Sample of Poultry.</title>
        <authorList>
            <person name="Bhensdadia D.V."/>
            <person name="Bhimani H.D."/>
            <person name="Rawal C.M."/>
            <person name="Kothari V.V."/>
            <person name="Raval V.H."/>
            <person name="Kothari C.R."/>
            <person name="Patel A.B."/>
            <person name="Bhatt V.D."/>
            <person name="Parmar N.R."/>
            <person name="Sajnani M.R."/>
            <person name="Koringa P.G."/>
            <person name="Joshi C.G."/>
            <person name="Singh S.P."/>
            <person name="Kothari R.K."/>
        </authorList>
    </citation>
    <scope>NUCLEOTIDE SEQUENCE [LARGE SCALE GENOMIC DNA]</scope>
    <source>
        <strain evidence="1">ADB-2</strain>
    </source>
</reference>
<accession>K4PAD6</accession>
<dbReference type="OrthoDB" id="19288at10239"/>
<gene>
    <name evidence="1" type="ORF">B508_00075</name>
</gene>
<dbReference type="KEGG" id="vg:14182642"/>
<organism evidence="1 2">
    <name type="scientific">Escherichia phage ADB-2</name>
    <dbReference type="NCBI Taxonomy" id="1216926"/>
    <lineage>
        <taxon>Viruses</taxon>
        <taxon>Duplodnaviria</taxon>
        <taxon>Heunggongvirae</taxon>
        <taxon>Uroviricota</taxon>
        <taxon>Caudoviricetes</taxon>
        <taxon>Drexlerviridae</taxon>
        <taxon>Tunavirinae</taxon>
        <taxon>Tunavirus</taxon>
        <taxon>Tunavirus ADB2</taxon>
    </lineage>
</organism>
<protein>
    <submittedName>
        <fullName evidence="1">Uncharacterized protein</fullName>
    </submittedName>
</protein>
<sequence length="86" mass="9968">MNKSEFIGRVIDCNLRFEVKKVRVNKDRNYGLDIQTYSLWLVGEHSSDDTITMGIDAQPLLVKFRSIDKANKEAEKFNRWIGSTNC</sequence>
<evidence type="ECO:0000313" key="2">
    <source>
        <dbReference type="Proteomes" id="UP000009210"/>
    </source>
</evidence>
<evidence type="ECO:0000313" key="1">
    <source>
        <dbReference type="EMBL" id="AFV50910.1"/>
    </source>
</evidence>